<sequence>MNITRLALLMGTLAIAACGGGGSNTAPTNGTPAASNAPASAAPTTSSSGSRDLTIASWGGNYQDAQRKIYFKPFSEKLGKPVLDENYDGGYGVIQAKVQGGSPNWDVVQIESEDLARACTDGLLEKLDWNKLGGKDKFIDGAATDCGVGAIVWSTAIAYDGDKLKEAPKSWADFWDTKKFPGKRSLRKSAKYSLEFALLADGVKKEELYKVLGTPEGVDRAFKKLDELKPNIVWWEAGAQPLQFLASGEVVMASAYNGRIAGLNRTEGKNFKVVWPQSIYAIDSWAILKGAANKDSGMDFIAFASLPENQAKLPEFVAYGLPNKEAATKVPEKFAAELPTTAANMTDAIPLDVDFWIDHSEELTERFNAWLAK</sequence>
<dbReference type="Gene3D" id="3.40.190.10">
    <property type="entry name" value="Periplasmic binding protein-like II"/>
    <property type="match status" value="2"/>
</dbReference>
<evidence type="ECO:0000313" key="5">
    <source>
        <dbReference type="Proteomes" id="UP000832011"/>
    </source>
</evidence>
<name>A0ABY4E2A2_9NEIS</name>
<feature type="region of interest" description="Disordered" evidence="2">
    <location>
        <begin position="29"/>
        <end position="51"/>
    </location>
</feature>
<dbReference type="Proteomes" id="UP000832011">
    <property type="component" value="Chromosome"/>
</dbReference>
<dbReference type="InterPro" id="IPR006059">
    <property type="entry name" value="SBP"/>
</dbReference>
<dbReference type="EMBL" id="CP091511">
    <property type="protein sequence ID" value="UOO89639.1"/>
    <property type="molecule type" value="Genomic_DNA"/>
</dbReference>
<keyword evidence="5" id="KW-1185">Reference proteome</keyword>
<dbReference type="PROSITE" id="PS51257">
    <property type="entry name" value="PROKAR_LIPOPROTEIN"/>
    <property type="match status" value="1"/>
</dbReference>
<dbReference type="PANTHER" id="PTHR30222">
    <property type="entry name" value="SPERMIDINE/PUTRESCINE-BINDING PERIPLASMIC PROTEIN"/>
    <property type="match status" value="1"/>
</dbReference>
<dbReference type="CDD" id="cd13589">
    <property type="entry name" value="PBP2_polyamine_RpCGA009"/>
    <property type="match status" value="1"/>
</dbReference>
<organism evidence="4 5">
    <name type="scientific">Vitreoscilla massiliensis</name>
    <dbReference type="NCBI Taxonomy" id="1689272"/>
    <lineage>
        <taxon>Bacteria</taxon>
        <taxon>Pseudomonadati</taxon>
        <taxon>Pseudomonadota</taxon>
        <taxon>Betaproteobacteria</taxon>
        <taxon>Neisseriales</taxon>
        <taxon>Neisseriaceae</taxon>
        <taxon>Vitreoscilla</taxon>
    </lineage>
</organism>
<proteinExistence type="predicted"/>
<feature type="signal peptide" evidence="3">
    <location>
        <begin position="1"/>
        <end position="16"/>
    </location>
</feature>
<gene>
    <name evidence="4" type="ORF">LVJ82_01235</name>
</gene>
<dbReference type="SUPFAM" id="SSF53850">
    <property type="entry name" value="Periplasmic binding protein-like II"/>
    <property type="match status" value="1"/>
</dbReference>
<evidence type="ECO:0000256" key="3">
    <source>
        <dbReference type="SAM" id="SignalP"/>
    </source>
</evidence>
<evidence type="ECO:0000313" key="4">
    <source>
        <dbReference type="EMBL" id="UOO89639.1"/>
    </source>
</evidence>
<evidence type="ECO:0000256" key="2">
    <source>
        <dbReference type="SAM" id="MobiDB-lite"/>
    </source>
</evidence>
<keyword evidence="1 3" id="KW-0732">Signal</keyword>
<dbReference type="Pfam" id="PF13416">
    <property type="entry name" value="SBP_bac_8"/>
    <property type="match status" value="1"/>
</dbReference>
<evidence type="ECO:0000256" key="1">
    <source>
        <dbReference type="ARBA" id="ARBA00022729"/>
    </source>
</evidence>
<feature type="chain" id="PRO_5046132258" evidence="3">
    <location>
        <begin position="17"/>
        <end position="373"/>
    </location>
</feature>
<dbReference type="PANTHER" id="PTHR30222:SF2">
    <property type="entry name" value="ABC TRANSPORTER SUBSTRATE-BINDING PROTEIN"/>
    <property type="match status" value="1"/>
</dbReference>
<protein>
    <submittedName>
        <fullName evidence="4">ABC transporter substrate-binding protein</fullName>
    </submittedName>
</protein>
<accession>A0ABY4E2A2</accession>
<feature type="compositionally biased region" description="Low complexity" evidence="2">
    <location>
        <begin position="29"/>
        <end position="50"/>
    </location>
</feature>
<reference evidence="4 5" key="1">
    <citation type="journal article" date="2022" name="Res Sq">
        <title>Evolution of multicellular longitudinally dividing oral cavity symbionts (Neisseriaceae).</title>
        <authorList>
            <person name="Nyongesa S."/>
            <person name="Weber P."/>
            <person name="Bernet E."/>
            <person name="Pullido F."/>
            <person name="Nieckarz M."/>
            <person name="Delaby M."/>
            <person name="Nieves C."/>
            <person name="Viehboeck T."/>
            <person name="Krause N."/>
            <person name="Rivera-Millot A."/>
            <person name="Nakamura A."/>
            <person name="Vischer N."/>
            <person name="VanNieuwenhze M."/>
            <person name="Brun Y."/>
            <person name="Cava F."/>
            <person name="Bulgheresi S."/>
            <person name="Veyrier F."/>
        </authorList>
    </citation>
    <scope>NUCLEOTIDE SEQUENCE [LARGE SCALE GENOMIC DNA]</scope>
    <source>
        <strain evidence="4 5">SN4</strain>
    </source>
</reference>
<dbReference type="RefSeq" id="WP_199822547.1">
    <property type="nucleotide sequence ID" value="NZ_CABKVG010000007.1"/>
</dbReference>